<accession>A0A497EYG5</accession>
<evidence type="ECO:0000259" key="1">
    <source>
        <dbReference type="Pfam" id="PF01039"/>
    </source>
</evidence>
<dbReference type="Gene3D" id="3.90.226.10">
    <property type="entry name" value="2-enoyl-CoA Hydratase, Chain A, domain 1"/>
    <property type="match status" value="1"/>
</dbReference>
<feature type="non-terminal residue" evidence="2">
    <location>
        <position position="1"/>
    </location>
</feature>
<dbReference type="InterPro" id="IPR029045">
    <property type="entry name" value="ClpP/crotonase-like_dom_sf"/>
</dbReference>
<protein>
    <recommendedName>
        <fullName evidence="1">Acetyl-coenzyme A carboxylase carboxyl transferase subunit beta domain-containing protein</fullName>
    </recommendedName>
</protein>
<proteinExistence type="predicted"/>
<name>A0A497EYG5_9CREN</name>
<dbReference type="Proteomes" id="UP000272051">
    <property type="component" value="Unassembled WGS sequence"/>
</dbReference>
<dbReference type="AlphaFoldDB" id="A0A497EYG5"/>
<comment type="caution">
    <text evidence="2">The sequence shown here is derived from an EMBL/GenBank/DDBJ whole genome shotgun (WGS) entry which is preliminary data.</text>
</comment>
<evidence type="ECO:0000313" key="2">
    <source>
        <dbReference type="EMBL" id="RLE51698.1"/>
    </source>
</evidence>
<dbReference type="EMBL" id="QMQX01000090">
    <property type="protein sequence ID" value="RLE51698.1"/>
    <property type="molecule type" value="Genomic_DNA"/>
</dbReference>
<dbReference type="SUPFAM" id="SSF52096">
    <property type="entry name" value="ClpP/crotonase"/>
    <property type="match status" value="1"/>
</dbReference>
<dbReference type="InterPro" id="IPR034733">
    <property type="entry name" value="AcCoA_carboxyl_beta"/>
</dbReference>
<organism evidence="2 3">
    <name type="scientific">Thermoproteota archaeon</name>
    <dbReference type="NCBI Taxonomy" id="2056631"/>
    <lineage>
        <taxon>Archaea</taxon>
        <taxon>Thermoproteota</taxon>
    </lineage>
</organism>
<gene>
    <name evidence="2" type="ORF">DRJ33_05345</name>
</gene>
<dbReference type="Pfam" id="PF01039">
    <property type="entry name" value="Carboxyl_trans"/>
    <property type="match status" value="1"/>
</dbReference>
<feature type="domain" description="Acetyl-coenzyme A carboxylase carboxyl transferase subunit beta" evidence="1">
    <location>
        <begin position="1"/>
        <end position="47"/>
    </location>
</feature>
<evidence type="ECO:0000313" key="3">
    <source>
        <dbReference type="Proteomes" id="UP000272051"/>
    </source>
</evidence>
<reference evidence="2 3" key="1">
    <citation type="submission" date="2018-06" db="EMBL/GenBank/DDBJ databases">
        <title>Extensive metabolic versatility and redundancy in microbially diverse, dynamic hydrothermal sediments.</title>
        <authorList>
            <person name="Dombrowski N."/>
            <person name="Teske A."/>
            <person name="Baker B.J."/>
        </authorList>
    </citation>
    <scope>NUCLEOTIDE SEQUENCE [LARGE SCALE GENOMIC DNA]</scope>
    <source>
        <strain evidence="2">B34_G17</strain>
    </source>
</reference>
<sequence length="49" mass="5538">PYVAASRGYIDAVIEPKETRPYLIKALEHVVTKREIQSKPPKKHGNIPV</sequence>